<protein>
    <submittedName>
        <fullName evidence="1">Uncharacterized protein</fullName>
    </submittedName>
</protein>
<gene>
    <name evidence="1" type="ORF">CEPIT_LOCUS15959</name>
</gene>
<sequence>MNRIDKIENRLSRIETGESGALEEQISTPVNDIQVLRSMPLKLASE</sequence>
<evidence type="ECO:0000313" key="1">
    <source>
        <dbReference type="EMBL" id="CAH9102265.1"/>
    </source>
</evidence>
<accession>A0AAV0DM39</accession>
<reference evidence="1" key="1">
    <citation type="submission" date="2022-07" db="EMBL/GenBank/DDBJ databases">
        <authorList>
            <person name="Macas J."/>
            <person name="Novak P."/>
            <person name="Neumann P."/>
        </authorList>
    </citation>
    <scope>NUCLEOTIDE SEQUENCE</scope>
</reference>
<comment type="caution">
    <text evidence="1">The sequence shown here is derived from an EMBL/GenBank/DDBJ whole genome shotgun (WGS) entry which is preliminary data.</text>
</comment>
<proteinExistence type="predicted"/>
<evidence type="ECO:0000313" key="2">
    <source>
        <dbReference type="Proteomes" id="UP001152523"/>
    </source>
</evidence>
<keyword evidence="2" id="KW-1185">Reference proteome</keyword>
<organism evidence="1 2">
    <name type="scientific">Cuscuta epithymum</name>
    <dbReference type="NCBI Taxonomy" id="186058"/>
    <lineage>
        <taxon>Eukaryota</taxon>
        <taxon>Viridiplantae</taxon>
        <taxon>Streptophyta</taxon>
        <taxon>Embryophyta</taxon>
        <taxon>Tracheophyta</taxon>
        <taxon>Spermatophyta</taxon>
        <taxon>Magnoliopsida</taxon>
        <taxon>eudicotyledons</taxon>
        <taxon>Gunneridae</taxon>
        <taxon>Pentapetalae</taxon>
        <taxon>asterids</taxon>
        <taxon>lamiids</taxon>
        <taxon>Solanales</taxon>
        <taxon>Convolvulaceae</taxon>
        <taxon>Cuscuteae</taxon>
        <taxon>Cuscuta</taxon>
        <taxon>Cuscuta subgen. Cuscuta</taxon>
    </lineage>
</organism>
<dbReference type="AlphaFoldDB" id="A0AAV0DM39"/>
<feature type="non-terminal residue" evidence="1">
    <location>
        <position position="46"/>
    </location>
</feature>
<dbReference type="Proteomes" id="UP001152523">
    <property type="component" value="Unassembled WGS sequence"/>
</dbReference>
<name>A0AAV0DM39_9ASTE</name>
<dbReference type="EMBL" id="CAMAPF010000114">
    <property type="protein sequence ID" value="CAH9102265.1"/>
    <property type="molecule type" value="Genomic_DNA"/>
</dbReference>